<keyword evidence="11" id="KW-0333">Golgi apparatus</keyword>
<keyword evidence="7" id="KW-0479">Metal-binding</keyword>
<dbReference type="GO" id="GO:0012505">
    <property type="term" value="C:endomembrane system"/>
    <property type="evidence" value="ECO:0007669"/>
    <property type="project" value="UniProtKB-ARBA"/>
</dbReference>
<dbReference type="Proteomes" id="UP000642748">
    <property type="component" value="Unassembled WGS sequence"/>
</dbReference>
<dbReference type="GO" id="GO:0070273">
    <property type="term" value="F:phosphatidylinositol-4-phosphate binding"/>
    <property type="evidence" value="ECO:0007669"/>
    <property type="project" value="InterPro"/>
</dbReference>
<evidence type="ECO:0000256" key="7">
    <source>
        <dbReference type="ARBA" id="ARBA00022723"/>
    </source>
</evidence>
<keyword evidence="9" id="KW-0862">Zinc</keyword>
<evidence type="ECO:0000256" key="12">
    <source>
        <dbReference type="ARBA" id="ARBA00023049"/>
    </source>
</evidence>
<comment type="subcellular location">
    <subcellularLocation>
        <location evidence="3">Cell membrane</location>
        <topology evidence="3">Multi-pass membrane protein</topology>
    </subcellularLocation>
    <subcellularLocation>
        <location evidence="2">Golgi apparatus membrane</location>
        <topology evidence="2">Peripheral membrane protein</topology>
        <orientation evidence="2">Cytoplasmic side</orientation>
    </subcellularLocation>
</comment>
<evidence type="ECO:0000256" key="8">
    <source>
        <dbReference type="ARBA" id="ARBA00022801"/>
    </source>
</evidence>
<dbReference type="Gene3D" id="1.10.3630.10">
    <property type="entry name" value="yeast vps74-n-term truncation variant domain like"/>
    <property type="match status" value="1"/>
</dbReference>
<comment type="caution">
    <text evidence="17">The sequence shown here is derived from an EMBL/GenBank/DDBJ whole genome shotgun (WGS) entry which is preliminary data.</text>
</comment>
<dbReference type="GO" id="GO:0004222">
    <property type="term" value="F:metalloendopeptidase activity"/>
    <property type="evidence" value="ECO:0007669"/>
    <property type="project" value="InterPro"/>
</dbReference>
<dbReference type="InterPro" id="IPR001915">
    <property type="entry name" value="Peptidase_M48"/>
</dbReference>
<dbReference type="InterPro" id="IPR050083">
    <property type="entry name" value="HtpX_protease"/>
</dbReference>
<dbReference type="GO" id="GO:0006508">
    <property type="term" value="P:proteolysis"/>
    <property type="evidence" value="ECO:0007669"/>
    <property type="project" value="UniProtKB-KW"/>
</dbReference>
<evidence type="ECO:0000256" key="1">
    <source>
        <dbReference type="ARBA" id="ARBA00001947"/>
    </source>
</evidence>
<evidence type="ECO:0000256" key="13">
    <source>
        <dbReference type="ARBA" id="ARBA00023121"/>
    </source>
</evidence>
<evidence type="ECO:0000256" key="6">
    <source>
        <dbReference type="ARBA" id="ARBA00022692"/>
    </source>
</evidence>
<evidence type="ECO:0000313" key="17">
    <source>
        <dbReference type="EMBL" id="GIH14393.1"/>
    </source>
</evidence>
<protein>
    <recommendedName>
        <fullName evidence="16">Peptidase M48 domain-containing protein</fullName>
    </recommendedName>
</protein>
<dbReference type="InterPro" id="IPR008628">
    <property type="entry name" value="GPP34-like"/>
</dbReference>
<comment type="cofactor">
    <cofactor evidence="1">
        <name>Zn(2+)</name>
        <dbReference type="ChEBI" id="CHEBI:29105"/>
    </cofactor>
</comment>
<dbReference type="PANTHER" id="PTHR43221">
    <property type="entry name" value="PROTEASE HTPX"/>
    <property type="match status" value="1"/>
</dbReference>
<dbReference type="Gene3D" id="3.30.2010.10">
    <property type="entry name" value="Metalloproteases ('zincins'), catalytic domain"/>
    <property type="match status" value="1"/>
</dbReference>
<dbReference type="EMBL" id="BONZ01000023">
    <property type="protein sequence ID" value="GIH14393.1"/>
    <property type="molecule type" value="Genomic_DNA"/>
</dbReference>
<dbReference type="InterPro" id="IPR038261">
    <property type="entry name" value="GPP34-like_sf"/>
</dbReference>
<keyword evidence="4" id="KW-1003">Cell membrane</keyword>
<evidence type="ECO:0000256" key="15">
    <source>
        <dbReference type="SAM" id="Phobius"/>
    </source>
</evidence>
<keyword evidence="14 15" id="KW-0472">Membrane</keyword>
<dbReference type="GO" id="GO:0005737">
    <property type="term" value="C:cytoplasm"/>
    <property type="evidence" value="ECO:0007669"/>
    <property type="project" value="UniProtKB-ARBA"/>
</dbReference>
<dbReference type="PANTHER" id="PTHR43221:SF1">
    <property type="entry name" value="PROTEASE HTPX"/>
    <property type="match status" value="1"/>
</dbReference>
<accession>A0A8J3QRU4</accession>
<dbReference type="RefSeq" id="WP_203918055.1">
    <property type="nucleotide sequence ID" value="NZ_BONZ01000023.1"/>
</dbReference>
<dbReference type="GO" id="GO:0005886">
    <property type="term" value="C:plasma membrane"/>
    <property type="evidence" value="ECO:0007669"/>
    <property type="project" value="UniProtKB-SubCell"/>
</dbReference>
<feature type="transmembrane region" description="Helical" evidence="15">
    <location>
        <begin position="52"/>
        <end position="71"/>
    </location>
</feature>
<keyword evidence="5" id="KW-0645">Protease</keyword>
<evidence type="ECO:0000256" key="5">
    <source>
        <dbReference type="ARBA" id="ARBA00022670"/>
    </source>
</evidence>
<feature type="transmembrane region" description="Helical" evidence="15">
    <location>
        <begin position="12"/>
        <end position="37"/>
    </location>
</feature>
<feature type="domain" description="Peptidase M48" evidence="16">
    <location>
        <begin position="87"/>
        <end position="319"/>
    </location>
</feature>
<dbReference type="PROSITE" id="PS51257">
    <property type="entry name" value="PROKAR_LIPOPROTEIN"/>
    <property type="match status" value="1"/>
</dbReference>
<dbReference type="CDD" id="cd07328">
    <property type="entry name" value="M48_Ste24p_like"/>
    <property type="match status" value="1"/>
</dbReference>
<evidence type="ECO:0000256" key="14">
    <source>
        <dbReference type="ARBA" id="ARBA00023136"/>
    </source>
</evidence>
<keyword evidence="8" id="KW-0378">Hydrolase</keyword>
<keyword evidence="6 15" id="KW-0812">Transmembrane</keyword>
<keyword evidence="18" id="KW-1185">Reference proteome</keyword>
<keyword evidence="12" id="KW-0482">Metalloprotease</keyword>
<dbReference type="Pfam" id="PF01435">
    <property type="entry name" value="Peptidase_M48"/>
    <property type="match status" value="1"/>
</dbReference>
<evidence type="ECO:0000256" key="9">
    <source>
        <dbReference type="ARBA" id="ARBA00022833"/>
    </source>
</evidence>
<sequence length="801" mass="84925">MERVPRAVTLRAMLAVALLAGFYMFGLLLFGCLVWIAVELFTAFGGTVGHDLGYGAGALLVAIAWPLWQFARAGEEPPMGAPVSERQAPELWATVRELAAAVGTRVPDEIRLYPEVNAAVQEDAGRVGLRRGRRYLYLGVPLLRSLTVPQIRAVLAHELGHYAGGHTVFGAVAYRGGQSITRTLKRIGPHRAAGLLLGAYAALYFLVAMTVLRRMEVEADAAAARAAGVDATREALTTLTGLVGAWDVAIDSWVRAARDRGVTQDEALNAYDAQVAYEAQSLDGRLADGERAEEAAAGGVGTPWDSHPPLAERLRLLAELAPDPAPSPVPDSVPWPRSEVVAEPAVLAAAPRSAPSVPPPFDEPAMVDGPVAVEDRAAIDDPAAVEDRPMVEDPSVAGNLVADPGAVFAALAEDRFVDVLAAAARAAADVDADALFAACRQALPGASREGLGLVLDVLSVGRGEDVASALAADVGEEPADSDAEAGDEPDAAAVLAENVSLAIGAQLVFAGLARWDFGWSRPLVLRSTGDDEPVVPDVLVADACGDREAVGRLREYLRGLGVDEATTAPWAIRGWRALDPGELPSALPGSERLSRLLLPDELLMLIRAYAGRNPPTSDTLRAGVSAAVLAELRLRGRLAVAGDRSGMVYVRDAQPTGEPFLDGVLARIGAGGQQPAYRWLQLLGRDVYATAGDRLGQLQRRWVYNDTGRLVFERAEDGMAERVRRDLSDALRAGESDSHAALLGMLLWATEASRPVLGRSALAHRFWLGRQAARDPLMVAVRTVTGLHTDLPRPTGIYTGM</sequence>
<dbReference type="Pfam" id="PF05719">
    <property type="entry name" value="GPP34"/>
    <property type="match status" value="1"/>
</dbReference>
<name>A0A8J3QRU4_9ACTN</name>
<gene>
    <name evidence="17" type="ORF">Raf01_25650</name>
</gene>
<dbReference type="AlphaFoldDB" id="A0A8J3QRU4"/>
<proteinExistence type="predicted"/>
<feature type="transmembrane region" description="Helical" evidence="15">
    <location>
        <begin position="192"/>
        <end position="212"/>
    </location>
</feature>
<evidence type="ECO:0000256" key="3">
    <source>
        <dbReference type="ARBA" id="ARBA00004651"/>
    </source>
</evidence>
<keyword evidence="13" id="KW-0446">Lipid-binding</keyword>
<organism evidence="17 18">
    <name type="scientific">Rugosimonospora africana</name>
    <dbReference type="NCBI Taxonomy" id="556532"/>
    <lineage>
        <taxon>Bacteria</taxon>
        <taxon>Bacillati</taxon>
        <taxon>Actinomycetota</taxon>
        <taxon>Actinomycetes</taxon>
        <taxon>Micromonosporales</taxon>
        <taxon>Micromonosporaceae</taxon>
        <taxon>Rugosimonospora</taxon>
    </lineage>
</organism>
<evidence type="ECO:0000256" key="4">
    <source>
        <dbReference type="ARBA" id="ARBA00022475"/>
    </source>
</evidence>
<evidence type="ECO:0000256" key="10">
    <source>
        <dbReference type="ARBA" id="ARBA00022989"/>
    </source>
</evidence>
<evidence type="ECO:0000256" key="11">
    <source>
        <dbReference type="ARBA" id="ARBA00023034"/>
    </source>
</evidence>
<evidence type="ECO:0000259" key="16">
    <source>
        <dbReference type="Pfam" id="PF01435"/>
    </source>
</evidence>
<keyword evidence="10 15" id="KW-1133">Transmembrane helix</keyword>
<evidence type="ECO:0000256" key="2">
    <source>
        <dbReference type="ARBA" id="ARBA00004255"/>
    </source>
</evidence>
<reference evidence="17" key="1">
    <citation type="submission" date="2021-01" db="EMBL/GenBank/DDBJ databases">
        <title>Whole genome shotgun sequence of Rugosimonospora africana NBRC 104875.</title>
        <authorList>
            <person name="Komaki H."/>
            <person name="Tamura T."/>
        </authorList>
    </citation>
    <scope>NUCLEOTIDE SEQUENCE</scope>
    <source>
        <strain evidence="17">NBRC 104875</strain>
    </source>
</reference>
<evidence type="ECO:0000313" key="18">
    <source>
        <dbReference type="Proteomes" id="UP000642748"/>
    </source>
</evidence>
<dbReference type="GO" id="GO:0046872">
    <property type="term" value="F:metal ion binding"/>
    <property type="evidence" value="ECO:0007669"/>
    <property type="project" value="UniProtKB-KW"/>
</dbReference>